<keyword evidence="9" id="KW-0597">Phosphoprotein</keyword>
<comment type="catalytic activity">
    <reaction evidence="29">
        <text>20-hydroxy-leukotriene B4 + NADP(+) = 12-oxo-20-hydroxy-leukotriene B4 + NADPH + H(+)</text>
        <dbReference type="Rhea" id="RHEA:51208"/>
        <dbReference type="ChEBI" id="CHEBI:15378"/>
        <dbReference type="ChEBI" id="CHEBI:57460"/>
        <dbReference type="ChEBI" id="CHEBI:57783"/>
        <dbReference type="ChEBI" id="CHEBI:58349"/>
        <dbReference type="ChEBI" id="CHEBI:133346"/>
    </reaction>
    <physiologicalReaction direction="left-to-right" evidence="29">
        <dbReference type="Rhea" id="RHEA:51209"/>
    </physiologicalReaction>
</comment>
<comment type="catalytic activity">
    <reaction evidence="32">
        <text>13,14-dihydro-15-oxo-prostaglandin E1 + NADP(+) = 15-oxoprostaglandin E1 + NADPH + H(+)</text>
        <dbReference type="Rhea" id="RHEA:50584"/>
        <dbReference type="ChEBI" id="CHEBI:15378"/>
        <dbReference type="ChEBI" id="CHEBI:57401"/>
        <dbReference type="ChEBI" id="CHEBI:57783"/>
        <dbReference type="ChEBI" id="CHEBI:58349"/>
        <dbReference type="ChEBI" id="CHEBI:133408"/>
    </reaction>
    <physiologicalReaction direction="right-to-left" evidence="32">
        <dbReference type="Rhea" id="RHEA:50586"/>
    </physiologicalReaction>
</comment>
<evidence type="ECO:0000256" key="17">
    <source>
        <dbReference type="ARBA" id="ARBA00032255"/>
    </source>
</evidence>
<dbReference type="Pfam" id="PF00107">
    <property type="entry name" value="ADH_zinc_N"/>
    <property type="match status" value="1"/>
</dbReference>
<comment type="subunit">
    <text evidence="3">Monomer or homodimer.</text>
</comment>
<comment type="caution">
    <text evidence="36">The sequence shown here is derived from an EMBL/GenBank/DDBJ whole genome shotgun (WGS) entry which is preliminary data.</text>
</comment>
<comment type="catalytic activity">
    <reaction evidence="34">
        <text>hexanal + NADP(+) = (E)-hex-2-enal + NADPH + H(+)</text>
        <dbReference type="Rhea" id="RHEA:50776"/>
        <dbReference type="ChEBI" id="CHEBI:15378"/>
        <dbReference type="ChEBI" id="CHEBI:28913"/>
        <dbReference type="ChEBI" id="CHEBI:57783"/>
        <dbReference type="ChEBI" id="CHEBI:58349"/>
        <dbReference type="ChEBI" id="CHEBI:88528"/>
    </reaction>
    <physiologicalReaction direction="right-to-left" evidence="34">
        <dbReference type="Rhea" id="RHEA:50778"/>
    </physiologicalReaction>
</comment>
<comment type="catalytic activity">
    <reaction evidence="30">
        <text>6-trans-leukotriene B4 + NADP(+) = 12-oxo-(5S)-hydroxy-(6E,8E,10E,14Z)-eicosatetraenoate + NADPH + H(+)</text>
        <dbReference type="Rhea" id="RHEA:51204"/>
        <dbReference type="ChEBI" id="CHEBI:15378"/>
        <dbReference type="ChEBI" id="CHEBI:57783"/>
        <dbReference type="ChEBI" id="CHEBI:58349"/>
        <dbReference type="ChEBI" id="CHEBI:90723"/>
        <dbReference type="ChEBI" id="CHEBI:133974"/>
    </reaction>
    <physiologicalReaction direction="left-to-right" evidence="30">
        <dbReference type="Rhea" id="RHEA:51205"/>
    </physiologicalReaction>
</comment>
<dbReference type="SUPFAM" id="SSF51735">
    <property type="entry name" value="NAD(P)-binding Rossmann-fold domains"/>
    <property type="match status" value="1"/>
</dbReference>
<dbReference type="Pfam" id="PF16884">
    <property type="entry name" value="ADH_N_2"/>
    <property type="match status" value="1"/>
</dbReference>
<evidence type="ECO:0000256" key="24">
    <source>
        <dbReference type="ARBA" id="ARBA00047878"/>
    </source>
</evidence>
<evidence type="ECO:0000256" key="18">
    <source>
        <dbReference type="ARBA" id="ARBA00032297"/>
    </source>
</evidence>
<keyword evidence="11" id="KW-0521">NADP</keyword>
<keyword evidence="13" id="KW-0560">Oxidoreductase</keyword>
<comment type="catalytic activity">
    <reaction evidence="20">
        <text>octanal + NADP(+) = (2E)-octenal + NADPH + H(+)</text>
        <dbReference type="Rhea" id="RHEA:50780"/>
        <dbReference type="ChEBI" id="CHEBI:15378"/>
        <dbReference type="ChEBI" id="CHEBI:17935"/>
        <dbReference type="ChEBI" id="CHEBI:57783"/>
        <dbReference type="ChEBI" id="CHEBI:58349"/>
        <dbReference type="ChEBI" id="CHEBI:61748"/>
    </reaction>
    <physiologicalReaction direction="right-to-left" evidence="20">
        <dbReference type="Rhea" id="RHEA:50782"/>
    </physiologicalReaction>
</comment>
<feature type="domain" description="Enoyl reductase (ER)" evidence="35">
    <location>
        <begin position="19"/>
        <end position="333"/>
    </location>
</feature>
<evidence type="ECO:0000256" key="16">
    <source>
        <dbReference type="ARBA" id="ARBA00031851"/>
    </source>
</evidence>
<evidence type="ECO:0000256" key="32">
    <source>
        <dbReference type="ARBA" id="ARBA00049070"/>
    </source>
</evidence>
<evidence type="ECO:0000256" key="14">
    <source>
        <dbReference type="ARBA" id="ARBA00023098"/>
    </source>
</evidence>
<proteinExistence type="inferred from homology"/>
<dbReference type="GO" id="GO:0005737">
    <property type="term" value="C:cytoplasm"/>
    <property type="evidence" value="ECO:0007669"/>
    <property type="project" value="UniProtKB-SubCell"/>
</dbReference>
<dbReference type="AlphaFoldDB" id="A0A8K0GJK4"/>
<reference evidence="36" key="1">
    <citation type="submission" date="2019-08" db="EMBL/GenBank/DDBJ databases">
        <title>The genome of the North American firefly Photinus pyralis.</title>
        <authorList>
            <consortium name="Photinus pyralis genome working group"/>
            <person name="Fallon T.R."/>
            <person name="Sander Lower S.E."/>
            <person name="Weng J.-K."/>
        </authorList>
    </citation>
    <scope>NUCLEOTIDE SEQUENCE</scope>
    <source>
        <strain evidence="36">TRF0915ILg1</strain>
        <tissue evidence="36">Whole body</tissue>
    </source>
</reference>
<dbReference type="Gene3D" id="3.40.50.720">
    <property type="entry name" value="NAD(P)-binding Rossmann-like Domain"/>
    <property type="match status" value="1"/>
</dbReference>
<dbReference type="InterPro" id="IPR036291">
    <property type="entry name" value="NAD(P)-bd_dom_sf"/>
</dbReference>
<evidence type="ECO:0000313" key="36">
    <source>
        <dbReference type="EMBL" id="KAF2900193.1"/>
    </source>
</evidence>
<comment type="catalytic activity">
    <reaction evidence="27">
        <text>13,14-dihydro-15-oxo-PGF2alpha + NADP(+) = 15-oxoprostaglandin F2alpha + NADPH + H(+)</text>
        <dbReference type="Rhea" id="RHEA:50588"/>
        <dbReference type="ChEBI" id="CHEBI:15378"/>
        <dbReference type="ChEBI" id="CHEBI:57783"/>
        <dbReference type="ChEBI" id="CHEBI:58349"/>
        <dbReference type="ChEBI" id="CHEBI:133374"/>
        <dbReference type="ChEBI" id="CHEBI:133409"/>
    </reaction>
    <physiologicalReaction direction="right-to-left" evidence="27">
        <dbReference type="Rhea" id="RHEA:50590"/>
    </physiologicalReaction>
</comment>
<protein>
    <recommendedName>
        <fullName evidence="6">Prostaglandin reductase 1</fullName>
        <ecNumber evidence="4">1.3.1.48</ecNumber>
        <ecNumber evidence="5">1.3.1.74</ecNumber>
    </recommendedName>
    <alternativeName>
        <fullName evidence="19">15-oxoprostaglandin 13-reductase</fullName>
    </alternativeName>
    <alternativeName>
        <fullName evidence="17">Dithiolethione-inducible gene 1 protein</fullName>
    </alternativeName>
    <alternativeName>
        <fullName evidence="16">Leukotriene B4 12-hydroxydehydrogenase</fullName>
    </alternativeName>
    <alternativeName>
        <fullName evidence="18">NAD(P)H-dependent alkenal/one oxidoreductase</fullName>
    </alternativeName>
</protein>
<evidence type="ECO:0000256" key="13">
    <source>
        <dbReference type="ARBA" id="ARBA00023002"/>
    </source>
</evidence>
<evidence type="ECO:0000256" key="11">
    <source>
        <dbReference type="ARBA" id="ARBA00022857"/>
    </source>
</evidence>
<evidence type="ECO:0000256" key="19">
    <source>
        <dbReference type="ARBA" id="ARBA00033119"/>
    </source>
</evidence>
<evidence type="ECO:0000256" key="27">
    <source>
        <dbReference type="ARBA" id="ARBA00048290"/>
    </source>
</evidence>
<dbReference type="PANTHER" id="PTHR43205:SF7">
    <property type="entry name" value="PROSTAGLANDIN REDUCTASE 1"/>
    <property type="match status" value="1"/>
</dbReference>
<evidence type="ECO:0000256" key="1">
    <source>
        <dbReference type="ARBA" id="ARBA00004496"/>
    </source>
</evidence>
<evidence type="ECO:0000256" key="8">
    <source>
        <dbReference type="ARBA" id="ARBA00022501"/>
    </source>
</evidence>
<evidence type="ECO:0000256" key="4">
    <source>
        <dbReference type="ARBA" id="ARBA00011981"/>
    </source>
</evidence>
<gene>
    <name evidence="36" type="ORF">ILUMI_05988</name>
</gene>
<dbReference type="SUPFAM" id="SSF50129">
    <property type="entry name" value="GroES-like"/>
    <property type="match status" value="2"/>
</dbReference>
<comment type="catalytic activity">
    <reaction evidence="23">
        <text>leukotriene B4 + NADP(+) = 12-oxo-leukotriene B4 + NADPH + H(+)</text>
        <dbReference type="Rhea" id="RHEA:50608"/>
        <dbReference type="ChEBI" id="CHEBI:15378"/>
        <dbReference type="ChEBI" id="CHEBI:57461"/>
        <dbReference type="ChEBI" id="CHEBI:57783"/>
        <dbReference type="ChEBI" id="CHEBI:58349"/>
        <dbReference type="ChEBI" id="CHEBI:133309"/>
    </reaction>
    <physiologicalReaction direction="left-to-right" evidence="23">
        <dbReference type="Rhea" id="RHEA:50609"/>
    </physiologicalReaction>
</comment>
<evidence type="ECO:0000256" key="33">
    <source>
        <dbReference type="ARBA" id="ARBA00049179"/>
    </source>
</evidence>
<evidence type="ECO:0000256" key="15">
    <source>
        <dbReference type="ARBA" id="ARBA00023278"/>
    </source>
</evidence>
<evidence type="ECO:0000256" key="9">
    <source>
        <dbReference type="ARBA" id="ARBA00022553"/>
    </source>
</evidence>
<comment type="catalytic activity">
    <reaction evidence="33">
        <text>an n-alkanal + NADP(+) = an alk-2-enal + NADPH + H(+)</text>
        <dbReference type="Rhea" id="RHEA:13737"/>
        <dbReference type="ChEBI" id="CHEBI:12834"/>
        <dbReference type="ChEBI" id="CHEBI:13757"/>
        <dbReference type="ChEBI" id="CHEBI:15378"/>
        <dbReference type="ChEBI" id="CHEBI:57783"/>
        <dbReference type="ChEBI" id="CHEBI:58349"/>
        <dbReference type="EC" id="1.3.1.74"/>
    </reaction>
    <physiologicalReaction direction="right-to-left" evidence="33">
        <dbReference type="Rhea" id="RHEA:13739"/>
    </physiologicalReaction>
</comment>
<evidence type="ECO:0000256" key="34">
    <source>
        <dbReference type="ARBA" id="ARBA00049368"/>
    </source>
</evidence>
<dbReference type="EMBL" id="VTPC01002345">
    <property type="protein sequence ID" value="KAF2900193.1"/>
    <property type="molecule type" value="Genomic_DNA"/>
</dbReference>
<keyword evidence="15" id="KW-0379">Hydroxylation</keyword>
<keyword evidence="37" id="KW-1185">Reference proteome</keyword>
<evidence type="ECO:0000256" key="26">
    <source>
        <dbReference type="ARBA" id="ARBA00048066"/>
    </source>
</evidence>
<comment type="subcellular location">
    <subcellularLocation>
        <location evidence="1">Cytoplasm</location>
    </subcellularLocation>
</comment>
<comment type="catalytic activity">
    <reaction evidence="25">
        <text>dodecanal + NADP(+) = (2E)-dodecenal + NADPH + H(+)</text>
        <dbReference type="Rhea" id="RHEA:50784"/>
        <dbReference type="ChEBI" id="CHEBI:15378"/>
        <dbReference type="ChEBI" id="CHEBI:27836"/>
        <dbReference type="ChEBI" id="CHEBI:57783"/>
        <dbReference type="ChEBI" id="CHEBI:58349"/>
        <dbReference type="ChEBI" id="CHEBI:133741"/>
    </reaction>
    <physiologicalReaction direction="right-to-left" evidence="25">
        <dbReference type="Rhea" id="RHEA:50786"/>
    </physiologicalReaction>
</comment>
<keyword evidence="14" id="KW-0443">Lipid metabolism</keyword>
<organism evidence="36 37">
    <name type="scientific">Ignelater luminosus</name>
    <name type="common">Cucubano</name>
    <name type="synonym">Pyrophorus luminosus</name>
    <dbReference type="NCBI Taxonomy" id="2038154"/>
    <lineage>
        <taxon>Eukaryota</taxon>
        <taxon>Metazoa</taxon>
        <taxon>Ecdysozoa</taxon>
        <taxon>Arthropoda</taxon>
        <taxon>Hexapoda</taxon>
        <taxon>Insecta</taxon>
        <taxon>Pterygota</taxon>
        <taxon>Neoptera</taxon>
        <taxon>Endopterygota</taxon>
        <taxon>Coleoptera</taxon>
        <taxon>Polyphaga</taxon>
        <taxon>Elateriformia</taxon>
        <taxon>Elateroidea</taxon>
        <taxon>Elateridae</taxon>
        <taxon>Agrypninae</taxon>
        <taxon>Pyrophorini</taxon>
        <taxon>Ignelater</taxon>
    </lineage>
</organism>
<evidence type="ECO:0000259" key="35">
    <source>
        <dbReference type="SMART" id="SM00829"/>
    </source>
</evidence>
<keyword evidence="8" id="KW-0644">Prostaglandin metabolism</keyword>
<accession>A0A8K0GJK4</accession>
<dbReference type="SMART" id="SM00829">
    <property type="entry name" value="PKS_ER"/>
    <property type="match status" value="1"/>
</dbReference>
<evidence type="ECO:0000256" key="25">
    <source>
        <dbReference type="ARBA" id="ARBA00047903"/>
    </source>
</evidence>
<dbReference type="Proteomes" id="UP000801492">
    <property type="component" value="Unassembled WGS sequence"/>
</dbReference>
<dbReference type="InterPro" id="IPR013149">
    <property type="entry name" value="ADH-like_C"/>
</dbReference>
<dbReference type="GO" id="GO:0006693">
    <property type="term" value="P:prostaglandin metabolic process"/>
    <property type="evidence" value="ECO:0007669"/>
    <property type="project" value="UniProtKB-KW"/>
</dbReference>
<dbReference type="InterPro" id="IPR011032">
    <property type="entry name" value="GroES-like_sf"/>
</dbReference>
<evidence type="ECO:0000256" key="22">
    <source>
        <dbReference type="ARBA" id="ARBA00047742"/>
    </source>
</evidence>
<dbReference type="FunFam" id="3.40.50.720:FF:000121">
    <property type="entry name" value="Prostaglandin reductase 2"/>
    <property type="match status" value="1"/>
</dbReference>
<keyword evidence="10" id="KW-0276">Fatty acid metabolism</keyword>
<comment type="catalytic activity">
    <reaction evidence="26">
        <text>nonan-2-one + NADP(+) = (3E)-nonen-2-one + NADPH + H(+)</text>
        <dbReference type="Rhea" id="RHEA:50616"/>
        <dbReference type="ChEBI" id="CHEBI:15378"/>
        <dbReference type="ChEBI" id="CHEBI:57783"/>
        <dbReference type="ChEBI" id="CHEBI:58349"/>
        <dbReference type="ChEBI" id="CHEBI:77927"/>
        <dbReference type="ChEBI" id="CHEBI:133457"/>
    </reaction>
    <physiologicalReaction direction="right-to-left" evidence="26">
        <dbReference type="Rhea" id="RHEA:50618"/>
    </physiologicalReaction>
</comment>
<evidence type="ECO:0000256" key="12">
    <source>
        <dbReference type="ARBA" id="ARBA00022990"/>
    </source>
</evidence>
<dbReference type="InterPro" id="IPR045010">
    <property type="entry name" value="MDR_fam"/>
</dbReference>
<sequence>MVKAKKYILDKHFCGWPKPTDLKIVEEELPPLNNGEFLAEALFLSVDPYMRAYEPRLELGTVFIGYQVAKITESKSEKYPVGKHVVGAFGWRTHTISNGTSNTTAFPGVWLLPEMGDLPLSLGIGAVGRIGNTAYFGFLELCQPKQGETVVISGAAGAVGNHVGQIAKIKGCKVIGIAGSDEKGQWLISELGFDHFINYKKPDLDKELAKCAPEGIDCYFDNVGGEISSIVLRQMNHFGRIAVCGSIVGYNCEAGNLPTATVIQDPLVSKELKMEGFVVHRWADRWEEGIKQNLQWIKEGKLKYKETVTEGFENAFNAFVGMLQGDNTGKAVVKIQ</sequence>
<comment type="catalytic activity">
    <reaction evidence="21">
        <text>decanal + NADP(+) = (2E)-decenal + NADPH + H(+)</text>
        <dbReference type="Rhea" id="RHEA:50612"/>
        <dbReference type="ChEBI" id="CHEBI:15378"/>
        <dbReference type="ChEBI" id="CHEBI:31457"/>
        <dbReference type="ChEBI" id="CHEBI:57783"/>
        <dbReference type="ChEBI" id="CHEBI:58349"/>
        <dbReference type="ChEBI" id="CHEBI:133455"/>
    </reaction>
    <physiologicalReaction direction="right-to-left" evidence="21">
        <dbReference type="Rhea" id="RHEA:50614"/>
    </physiologicalReaction>
</comment>
<dbReference type="CDD" id="cd08294">
    <property type="entry name" value="leukotriene_B4_DH_like"/>
    <property type="match status" value="1"/>
</dbReference>
<evidence type="ECO:0000256" key="20">
    <source>
        <dbReference type="ARBA" id="ARBA00047461"/>
    </source>
</evidence>
<name>A0A8K0GJK4_IGNLU</name>
<dbReference type="Gene3D" id="3.90.180.10">
    <property type="entry name" value="Medium-chain alcohol dehydrogenases, catalytic domain"/>
    <property type="match status" value="1"/>
</dbReference>
<comment type="similarity">
    <text evidence="2">Belongs to the NADP-dependent oxidoreductase L4BD family.</text>
</comment>
<evidence type="ECO:0000256" key="23">
    <source>
        <dbReference type="ARBA" id="ARBA00047871"/>
    </source>
</evidence>
<evidence type="ECO:0000256" key="5">
    <source>
        <dbReference type="ARBA" id="ARBA00012410"/>
    </source>
</evidence>
<dbReference type="EC" id="1.3.1.48" evidence="4"/>
<evidence type="ECO:0000256" key="3">
    <source>
        <dbReference type="ARBA" id="ARBA00011852"/>
    </source>
</evidence>
<evidence type="ECO:0000256" key="6">
    <source>
        <dbReference type="ARBA" id="ARBA00020651"/>
    </source>
</evidence>
<comment type="catalytic activity">
    <reaction evidence="24">
        <text>13,14-dihydro-15-oxo-prostaglandin F1alpha + NADP(+) = 15-oxoprostaglandin F1alpha + NADPH + H(+)</text>
        <dbReference type="Rhea" id="RHEA:50592"/>
        <dbReference type="ChEBI" id="CHEBI:15378"/>
        <dbReference type="ChEBI" id="CHEBI:57783"/>
        <dbReference type="ChEBI" id="CHEBI:58349"/>
        <dbReference type="ChEBI" id="CHEBI:79072"/>
        <dbReference type="ChEBI" id="CHEBI:133411"/>
    </reaction>
    <physiologicalReaction direction="right-to-left" evidence="24">
        <dbReference type="Rhea" id="RHEA:50594"/>
    </physiologicalReaction>
</comment>
<evidence type="ECO:0000313" key="37">
    <source>
        <dbReference type="Proteomes" id="UP000801492"/>
    </source>
</evidence>
<evidence type="ECO:0000256" key="30">
    <source>
        <dbReference type="ARBA" id="ARBA00048953"/>
    </source>
</evidence>
<keyword evidence="12" id="KW-0007">Acetylation</keyword>
<comment type="catalytic activity">
    <reaction evidence="28">
        <text>4-hydroxynonanal + NADP(+) = (E)-4-hydroxynon-2-enal + NADPH + H(+)</text>
        <dbReference type="Rhea" id="RHEA:64736"/>
        <dbReference type="ChEBI" id="CHEBI:15378"/>
        <dbReference type="ChEBI" id="CHEBI:57783"/>
        <dbReference type="ChEBI" id="CHEBI:58349"/>
        <dbReference type="ChEBI" id="CHEBI:58968"/>
        <dbReference type="ChEBI" id="CHEBI:156112"/>
    </reaction>
    <physiologicalReaction direction="right-to-left" evidence="28">
        <dbReference type="Rhea" id="RHEA:64738"/>
    </physiologicalReaction>
</comment>
<evidence type="ECO:0000256" key="21">
    <source>
        <dbReference type="ARBA" id="ARBA00047617"/>
    </source>
</evidence>
<dbReference type="EC" id="1.3.1.74" evidence="5"/>
<comment type="catalytic activity">
    <reaction evidence="31">
        <text>(5S,12S)-dihydroxy-(6E,10E,12E,14Z)-eicosatetraenoate + NADP(+) = 12-oxo-(5S)-hydroxy-(6E,8E,10E,14Z)-eicosatetraenoate + NADPH + H(+)</text>
        <dbReference type="Rhea" id="RHEA:51212"/>
        <dbReference type="ChEBI" id="CHEBI:15378"/>
        <dbReference type="ChEBI" id="CHEBI:57783"/>
        <dbReference type="ChEBI" id="CHEBI:58349"/>
        <dbReference type="ChEBI" id="CHEBI:133974"/>
        <dbReference type="ChEBI" id="CHEBI:133975"/>
    </reaction>
    <physiologicalReaction direction="left-to-right" evidence="31">
        <dbReference type="Rhea" id="RHEA:51213"/>
    </physiologicalReaction>
</comment>
<evidence type="ECO:0000256" key="7">
    <source>
        <dbReference type="ARBA" id="ARBA00022490"/>
    </source>
</evidence>
<evidence type="ECO:0000256" key="28">
    <source>
        <dbReference type="ARBA" id="ARBA00048387"/>
    </source>
</evidence>
<dbReference type="InterPro" id="IPR020843">
    <property type="entry name" value="ER"/>
</dbReference>
<evidence type="ECO:0000256" key="31">
    <source>
        <dbReference type="ARBA" id="ARBA00049068"/>
    </source>
</evidence>
<evidence type="ECO:0000256" key="29">
    <source>
        <dbReference type="ARBA" id="ARBA00048591"/>
    </source>
</evidence>
<dbReference type="OrthoDB" id="809632at2759"/>
<dbReference type="PANTHER" id="PTHR43205">
    <property type="entry name" value="PROSTAGLANDIN REDUCTASE"/>
    <property type="match status" value="1"/>
</dbReference>
<evidence type="ECO:0000256" key="2">
    <source>
        <dbReference type="ARBA" id="ARBA00010460"/>
    </source>
</evidence>
<keyword evidence="7" id="KW-0963">Cytoplasm</keyword>
<evidence type="ECO:0000256" key="10">
    <source>
        <dbReference type="ARBA" id="ARBA00022832"/>
    </source>
</evidence>
<dbReference type="InterPro" id="IPR041694">
    <property type="entry name" value="ADH_N_2"/>
</dbReference>
<dbReference type="GO" id="GO:0047522">
    <property type="term" value="F:15-oxoprostaglandin 13-reductase [NAD(P)+] activity"/>
    <property type="evidence" value="ECO:0007669"/>
    <property type="project" value="UniProtKB-EC"/>
</dbReference>
<dbReference type="InterPro" id="IPR014190">
    <property type="entry name" value="PTGR1"/>
</dbReference>
<dbReference type="GO" id="GO:0032440">
    <property type="term" value="F:2-alkenal reductase [NAD(P)H] activity"/>
    <property type="evidence" value="ECO:0007669"/>
    <property type="project" value="UniProtKB-EC"/>
</dbReference>
<comment type="catalytic activity">
    <reaction evidence="22">
        <text>pentan-2-one + NADP(+) = (E)-pent-3-en-2-one + NADPH + H(+)</text>
        <dbReference type="Rhea" id="RHEA:50788"/>
        <dbReference type="ChEBI" id="CHEBI:15378"/>
        <dbReference type="ChEBI" id="CHEBI:16472"/>
        <dbReference type="ChEBI" id="CHEBI:57783"/>
        <dbReference type="ChEBI" id="CHEBI:58349"/>
        <dbReference type="ChEBI" id="CHEBI:145276"/>
    </reaction>
    <physiologicalReaction direction="right-to-left" evidence="22">
        <dbReference type="Rhea" id="RHEA:50790"/>
    </physiologicalReaction>
</comment>